<dbReference type="OMA" id="RTMSHRI"/>
<dbReference type="EMBL" id="CM007377">
    <property type="protein sequence ID" value="OIV94354.1"/>
    <property type="molecule type" value="Genomic_DNA"/>
</dbReference>
<sequence length="326" mass="37271">MGATSMVRGGRVTRFLPGFRRELGCDRKHHDTSFGDIEFEFLDDISEMSSLANSSSSGEYHPNEIMELDNDDDGERVDFNDVSIGDNRSFWDNQNQLLQASLCRTSSLESRIRNASKEAIEEIKSTETLCSCSRQMAATITSCRNCFMREVSRRLQNAGFDSAICKTKWRTSLNIPSGEHTFLDVIDTTSSKKGNVIRVIIELNFRAEFEMAKASEDYNRLVRRLPEVFVGKVERLSNLIKILCMAAKRYMKENKMHMGPWRKYRYMQAKWLGPCERTTSTTTSLSMGFSEKIPKPKPQSSMLTVDLLDKLPNMHYNGVEVVQYVN</sequence>
<dbReference type="PANTHER" id="PTHR31579:SF2">
    <property type="entry name" value="DUF506 FAMILY PROTEIN"/>
    <property type="match status" value="1"/>
</dbReference>
<dbReference type="STRING" id="3871.A0A1J7H1V3"/>
<dbReference type="PANTHER" id="PTHR31579">
    <property type="entry name" value="OS03G0796600 PROTEIN"/>
    <property type="match status" value="1"/>
</dbReference>
<name>A0A1J7H1V3_LUPAN</name>
<accession>A0A1J7H1V3</accession>
<dbReference type="InterPro" id="IPR006502">
    <property type="entry name" value="PDDEXK-like"/>
</dbReference>
<dbReference type="Proteomes" id="UP000188354">
    <property type="component" value="Chromosome LG17"/>
</dbReference>
<dbReference type="Pfam" id="PF04720">
    <property type="entry name" value="PDDEXK_6"/>
    <property type="match status" value="1"/>
</dbReference>
<protein>
    <submittedName>
        <fullName evidence="1">Uncharacterized protein</fullName>
    </submittedName>
</protein>
<keyword evidence="2" id="KW-1185">Reference proteome</keyword>
<dbReference type="NCBIfam" id="TIGR01615">
    <property type="entry name" value="A_thal_3542"/>
    <property type="match status" value="1"/>
</dbReference>
<organism evidence="1 2">
    <name type="scientific">Lupinus angustifolius</name>
    <name type="common">Narrow-leaved blue lupine</name>
    <dbReference type="NCBI Taxonomy" id="3871"/>
    <lineage>
        <taxon>Eukaryota</taxon>
        <taxon>Viridiplantae</taxon>
        <taxon>Streptophyta</taxon>
        <taxon>Embryophyta</taxon>
        <taxon>Tracheophyta</taxon>
        <taxon>Spermatophyta</taxon>
        <taxon>Magnoliopsida</taxon>
        <taxon>eudicotyledons</taxon>
        <taxon>Gunneridae</taxon>
        <taxon>Pentapetalae</taxon>
        <taxon>rosids</taxon>
        <taxon>fabids</taxon>
        <taxon>Fabales</taxon>
        <taxon>Fabaceae</taxon>
        <taxon>Papilionoideae</taxon>
        <taxon>50 kb inversion clade</taxon>
        <taxon>genistoids sensu lato</taxon>
        <taxon>core genistoids</taxon>
        <taxon>Genisteae</taxon>
        <taxon>Lupinus</taxon>
    </lineage>
</organism>
<proteinExistence type="predicted"/>
<evidence type="ECO:0000313" key="1">
    <source>
        <dbReference type="EMBL" id="OIV94354.1"/>
    </source>
</evidence>
<gene>
    <name evidence="1" type="ORF">TanjilG_21694</name>
</gene>
<dbReference type="Gramene" id="OIV94354">
    <property type="protein sequence ID" value="OIV94354"/>
    <property type="gene ID" value="TanjilG_21694"/>
</dbReference>
<evidence type="ECO:0000313" key="2">
    <source>
        <dbReference type="Proteomes" id="UP000188354"/>
    </source>
</evidence>
<dbReference type="AlphaFoldDB" id="A0A1J7H1V3"/>
<reference evidence="1 2" key="1">
    <citation type="journal article" date="2017" name="Plant Biotechnol. J.">
        <title>A comprehensive draft genome sequence for lupin (Lupinus angustifolius), an emerging health food: insights into plant-microbe interactions and legume evolution.</title>
        <authorList>
            <person name="Hane J.K."/>
            <person name="Ming Y."/>
            <person name="Kamphuis L.G."/>
            <person name="Nelson M.N."/>
            <person name="Garg G."/>
            <person name="Atkins C.A."/>
            <person name="Bayer P.E."/>
            <person name="Bravo A."/>
            <person name="Bringans S."/>
            <person name="Cannon S."/>
            <person name="Edwards D."/>
            <person name="Foley R."/>
            <person name="Gao L.L."/>
            <person name="Harrison M.J."/>
            <person name="Huang W."/>
            <person name="Hurgobin B."/>
            <person name="Li S."/>
            <person name="Liu C.W."/>
            <person name="McGrath A."/>
            <person name="Morahan G."/>
            <person name="Murray J."/>
            <person name="Weller J."/>
            <person name="Jian J."/>
            <person name="Singh K.B."/>
        </authorList>
    </citation>
    <scope>NUCLEOTIDE SEQUENCE [LARGE SCALE GENOMIC DNA]</scope>
    <source>
        <strain evidence="2">cv. Tanjil</strain>
        <tissue evidence="1">Whole plant</tissue>
    </source>
</reference>